<comment type="caution">
    <text evidence="1">The sequence shown here is derived from an EMBL/GenBank/DDBJ whole genome shotgun (WGS) entry which is preliminary data.</text>
</comment>
<dbReference type="AlphaFoldDB" id="A0A7W9PP45"/>
<dbReference type="Proteomes" id="UP000585836">
    <property type="component" value="Unassembled WGS sequence"/>
</dbReference>
<reference evidence="1 2" key="1">
    <citation type="submission" date="2020-08" db="EMBL/GenBank/DDBJ databases">
        <title>Genomic Encyclopedia of Type Strains, Phase III (KMG-III): the genomes of soil and plant-associated and newly described type strains.</title>
        <authorList>
            <person name="Whitman W."/>
        </authorList>
    </citation>
    <scope>NUCLEOTIDE SEQUENCE [LARGE SCALE GENOMIC DNA]</scope>
    <source>
        <strain evidence="1 2">CECT 3313</strain>
    </source>
</reference>
<name>A0A7W9PP45_9ACTN</name>
<sequence length="72" mass="7703">MPLVGHQVLLQYRKGTSGAFVTLKKVRTDRDGWATATVKATADGAYRYDFADTSLTRATTGSSRSGGPSPRP</sequence>
<evidence type="ECO:0000313" key="2">
    <source>
        <dbReference type="Proteomes" id="UP000585836"/>
    </source>
</evidence>
<gene>
    <name evidence="1" type="ORF">FHS34_000554</name>
</gene>
<dbReference type="EMBL" id="JACHJK010000001">
    <property type="protein sequence ID" value="MBB5925119.1"/>
    <property type="molecule type" value="Genomic_DNA"/>
</dbReference>
<protein>
    <submittedName>
        <fullName evidence="1">Uncharacterized protein</fullName>
    </submittedName>
</protein>
<accession>A0A7W9PP45</accession>
<proteinExistence type="predicted"/>
<evidence type="ECO:0000313" key="1">
    <source>
        <dbReference type="EMBL" id="MBB5925119.1"/>
    </source>
</evidence>
<keyword evidence="2" id="KW-1185">Reference proteome</keyword>
<dbReference type="RefSeq" id="WP_184960168.1">
    <property type="nucleotide sequence ID" value="NZ_BAAAWF010000076.1"/>
</dbReference>
<organism evidence="1 2">
    <name type="scientific">Streptomyces echinatus</name>
    <dbReference type="NCBI Taxonomy" id="67293"/>
    <lineage>
        <taxon>Bacteria</taxon>
        <taxon>Bacillati</taxon>
        <taxon>Actinomycetota</taxon>
        <taxon>Actinomycetes</taxon>
        <taxon>Kitasatosporales</taxon>
        <taxon>Streptomycetaceae</taxon>
        <taxon>Streptomyces</taxon>
    </lineage>
</organism>